<evidence type="ECO:0000313" key="2">
    <source>
        <dbReference type="Proteomes" id="UP000646365"/>
    </source>
</evidence>
<dbReference type="RefSeq" id="WP_229743862.1">
    <property type="nucleotide sequence ID" value="NZ_BMJQ01000012.1"/>
</dbReference>
<dbReference type="GO" id="GO:0005975">
    <property type="term" value="P:carbohydrate metabolic process"/>
    <property type="evidence" value="ECO:0007669"/>
    <property type="project" value="InterPro"/>
</dbReference>
<evidence type="ECO:0000313" key="1">
    <source>
        <dbReference type="EMBL" id="GGF32255.1"/>
    </source>
</evidence>
<name>A0A8J3E5G7_9PROT</name>
<reference evidence="1" key="1">
    <citation type="journal article" date="2014" name="Int. J. Syst. Evol. Microbiol.">
        <title>Complete genome sequence of Corynebacterium casei LMG S-19264T (=DSM 44701T), isolated from a smear-ripened cheese.</title>
        <authorList>
            <consortium name="US DOE Joint Genome Institute (JGI-PGF)"/>
            <person name="Walter F."/>
            <person name="Albersmeier A."/>
            <person name="Kalinowski J."/>
            <person name="Ruckert C."/>
        </authorList>
    </citation>
    <scope>NUCLEOTIDE SEQUENCE</scope>
    <source>
        <strain evidence="1">CGMCC 1.15725</strain>
    </source>
</reference>
<keyword evidence="2" id="KW-1185">Reference proteome</keyword>
<gene>
    <name evidence="1" type="ORF">GCM10011611_43040</name>
</gene>
<dbReference type="Proteomes" id="UP000646365">
    <property type="component" value="Unassembled WGS sequence"/>
</dbReference>
<proteinExistence type="predicted"/>
<dbReference type="SUPFAM" id="SSF88713">
    <property type="entry name" value="Glycoside hydrolase/deacetylase"/>
    <property type="match status" value="1"/>
</dbReference>
<organism evidence="1 2">
    <name type="scientific">Aliidongia dinghuensis</name>
    <dbReference type="NCBI Taxonomy" id="1867774"/>
    <lineage>
        <taxon>Bacteria</taxon>
        <taxon>Pseudomonadati</taxon>
        <taxon>Pseudomonadota</taxon>
        <taxon>Alphaproteobacteria</taxon>
        <taxon>Rhodospirillales</taxon>
        <taxon>Dongiaceae</taxon>
        <taxon>Aliidongia</taxon>
    </lineage>
</organism>
<comment type="caution">
    <text evidence="1">The sequence shown here is derived from an EMBL/GenBank/DDBJ whole genome shotgun (WGS) entry which is preliminary data.</text>
</comment>
<dbReference type="AlphaFoldDB" id="A0A8J3E5G7"/>
<dbReference type="EMBL" id="BMJQ01000012">
    <property type="protein sequence ID" value="GGF32255.1"/>
    <property type="molecule type" value="Genomic_DNA"/>
</dbReference>
<protein>
    <submittedName>
        <fullName evidence="1">Polysaccharide deacetylase</fullName>
    </submittedName>
</protein>
<dbReference type="InterPro" id="IPR011330">
    <property type="entry name" value="Glyco_hydro/deAcase_b/a-brl"/>
</dbReference>
<accession>A0A8J3E5G7</accession>
<reference evidence="1" key="2">
    <citation type="submission" date="2020-09" db="EMBL/GenBank/DDBJ databases">
        <authorList>
            <person name="Sun Q."/>
            <person name="Zhou Y."/>
        </authorList>
    </citation>
    <scope>NUCLEOTIDE SEQUENCE</scope>
    <source>
        <strain evidence="1">CGMCC 1.15725</strain>
    </source>
</reference>
<sequence>MSLSAHPVAPSLGTSIWARLEAELDAWAAAGHTARFWWRDDDATEPTAALDRLLALAGTVPLALAVIPDRSTGQLARRLGNAGNVTVLQHGIAHLNLAPPGAKKAELGTARTATMLANALGTARRRLEALFGPQFRPVLVPPWNRIADDLLPLLPLAGFVGLSTAGPRRTIEAAPGLRQVNTHIDPVDWHGTRRCRPVADLVDETVRALAERRLALAEDRSAEEPLREDGEPIGLLTHHLLDDAGTERFTADLAAMIRQHPSAAWTGVREIWPP</sequence>